<dbReference type="InterPro" id="IPR014001">
    <property type="entry name" value="Helicase_ATP-bd"/>
</dbReference>
<dbReference type="PROSITE" id="PS51194">
    <property type="entry name" value="HELICASE_CTER"/>
    <property type="match status" value="1"/>
</dbReference>
<evidence type="ECO:0000256" key="6">
    <source>
        <dbReference type="RuleBase" id="RU000492"/>
    </source>
</evidence>
<reference evidence="11" key="1">
    <citation type="submission" date="2020-06" db="EMBL/GenBank/DDBJ databases">
        <title>Thalassolituus marinus alknpb1M-1, a hydrocarbon-degrading bacterium isolated from the deep-sea overlying water using an in-situ strategy from the South China Sea basin.</title>
        <authorList>
            <person name="Dong C."/>
            <person name="Chen Y."/>
            <person name="Shao Z."/>
        </authorList>
    </citation>
    <scope>NUCLEOTIDE SEQUENCE [LARGE SCALE GENOMIC DNA]</scope>
    <source>
        <strain evidence="11">alknpb1M-1</strain>
    </source>
</reference>
<protein>
    <submittedName>
        <fullName evidence="10">DEAD/DEAH box helicase</fullName>
    </submittedName>
</protein>
<dbReference type="InterPro" id="IPR001650">
    <property type="entry name" value="Helicase_C-like"/>
</dbReference>
<keyword evidence="3 6" id="KW-0347">Helicase</keyword>
<evidence type="ECO:0000256" key="1">
    <source>
        <dbReference type="ARBA" id="ARBA00022741"/>
    </source>
</evidence>
<dbReference type="SUPFAM" id="SSF52540">
    <property type="entry name" value="P-loop containing nucleoside triphosphate hydrolases"/>
    <property type="match status" value="1"/>
</dbReference>
<evidence type="ECO:0000256" key="3">
    <source>
        <dbReference type="ARBA" id="ARBA00022806"/>
    </source>
</evidence>
<organism evidence="10 11">
    <name type="scientific">Thalassolituus hydrocarboniclasticus</name>
    <dbReference type="NCBI Taxonomy" id="2742796"/>
    <lineage>
        <taxon>Bacteria</taxon>
        <taxon>Pseudomonadati</taxon>
        <taxon>Pseudomonadota</taxon>
        <taxon>Gammaproteobacteria</taxon>
        <taxon>Oceanospirillales</taxon>
        <taxon>Oceanospirillaceae</taxon>
        <taxon>Thalassolituus</taxon>
    </lineage>
</organism>
<dbReference type="GO" id="GO:0004386">
    <property type="term" value="F:helicase activity"/>
    <property type="evidence" value="ECO:0007669"/>
    <property type="project" value="UniProtKB-KW"/>
</dbReference>
<sequence length="478" mass="52979">MPGFCYTAASFTRESNPLFANIEFNARLLTGLEQLNISTPTEVQELMLPLALAGKDVQVCAETGSGKTLAYLLPIMELLLNKAAAPNAATRALVMVPTRELARQVFKTAQQFADLTHLNVGLLTGGDEFKYQAAVLRKNPEIIISTPGRLVDHIKRGTAELKDLEFLVLDEADRMLDMGFAEDMNLVVSHANKDRQTFMLSATLRHEGIGRIARAMLREPEVITTHTVQDQHEYIRQQRILADDNAHKDRLLVWLLANETYDKAIIFVNKRIEVQRLNEFLRRHRNGIAMLHGDMTQDERNYVMQSLREGKRNILIATDVAARGLDVEGMDLVINYDLARKGDEYVHRIGRTGRAGKTGLAISLIAAHEWNLKASIERYLQQLMESREIPELKGSYRGPKKLKSSGKAAGAKKKPKAGKKTVAAKGSGAKGAGAKGSKKNVSEKKKLGPRPSRPKATGTLMDSEGFAPIKRKKPSPDA</sequence>
<dbReference type="CDD" id="cd00268">
    <property type="entry name" value="DEADc"/>
    <property type="match status" value="1"/>
</dbReference>
<dbReference type="InterPro" id="IPR027417">
    <property type="entry name" value="P-loop_NTPase"/>
</dbReference>
<comment type="similarity">
    <text evidence="5 6">Belongs to the DEAD box helicase family.</text>
</comment>
<keyword evidence="4 6" id="KW-0067">ATP-binding</keyword>
<feature type="compositionally biased region" description="Basic residues" evidence="7">
    <location>
        <begin position="398"/>
        <end position="419"/>
    </location>
</feature>
<dbReference type="PANTHER" id="PTHR47959:SF3">
    <property type="entry name" value="ATP-DEPENDENT RNA HELICASE SRMB"/>
    <property type="match status" value="1"/>
</dbReference>
<feature type="domain" description="Helicase C-terminal" evidence="9">
    <location>
        <begin position="251"/>
        <end position="395"/>
    </location>
</feature>
<name>A0ABY6ABT5_9GAMM</name>
<keyword evidence="2 6" id="KW-0378">Hydrolase</keyword>
<evidence type="ECO:0000259" key="9">
    <source>
        <dbReference type="PROSITE" id="PS51194"/>
    </source>
</evidence>
<dbReference type="InterPro" id="IPR044742">
    <property type="entry name" value="DEAD/DEAH_RhlB"/>
</dbReference>
<dbReference type="Pfam" id="PF00270">
    <property type="entry name" value="DEAD"/>
    <property type="match status" value="1"/>
</dbReference>
<evidence type="ECO:0000313" key="10">
    <source>
        <dbReference type="EMBL" id="UXD88182.1"/>
    </source>
</evidence>
<dbReference type="InterPro" id="IPR000629">
    <property type="entry name" value="RNA-helicase_DEAD-box_CS"/>
</dbReference>
<dbReference type="InterPro" id="IPR050079">
    <property type="entry name" value="DEAD_box_RNA_helicase"/>
</dbReference>
<dbReference type="EMBL" id="CP054475">
    <property type="protein sequence ID" value="UXD88182.1"/>
    <property type="molecule type" value="Genomic_DNA"/>
</dbReference>
<evidence type="ECO:0000256" key="4">
    <source>
        <dbReference type="ARBA" id="ARBA00022840"/>
    </source>
</evidence>
<evidence type="ECO:0000256" key="2">
    <source>
        <dbReference type="ARBA" id="ARBA00022801"/>
    </source>
</evidence>
<dbReference type="CDD" id="cd18787">
    <property type="entry name" value="SF2_C_DEAD"/>
    <property type="match status" value="1"/>
</dbReference>
<keyword evidence="11" id="KW-1185">Reference proteome</keyword>
<evidence type="ECO:0000259" key="8">
    <source>
        <dbReference type="PROSITE" id="PS51192"/>
    </source>
</evidence>
<dbReference type="PROSITE" id="PS00039">
    <property type="entry name" value="DEAD_ATP_HELICASE"/>
    <property type="match status" value="1"/>
</dbReference>
<accession>A0ABY6ABT5</accession>
<gene>
    <name evidence="10" type="ORF">HUF19_12420</name>
</gene>
<dbReference type="PANTHER" id="PTHR47959">
    <property type="entry name" value="ATP-DEPENDENT RNA HELICASE RHLE-RELATED"/>
    <property type="match status" value="1"/>
</dbReference>
<dbReference type="Proteomes" id="UP001065322">
    <property type="component" value="Chromosome"/>
</dbReference>
<dbReference type="PROSITE" id="PS51192">
    <property type="entry name" value="HELICASE_ATP_BIND_1"/>
    <property type="match status" value="1"/>
</dbReference>
<feature type="compositionally biased region" description="Basic residues" evidence="7">
    <location>
        <begin position="469"/>
        <end position="478"/>
    </location>
</feature>
<dbReference type="SMART" id="SM00487">
    <property type="entry name" value="DEXDc"/>
    <property type="match status" value="1"/>
</dbReference>
<keyword evidence="1 6" id="KW-0547">Nucleotide-binding</keyword>
<dbReference type="InterPro" id="IPR011545">
    <property type="entry name" value="DEAD/DEAH_box_helicase_dom"/>
</dbReference>
<dbReference type="SMART" id="SM00490">
    <property type="entry name" value="HELICc"/>
    <property type="match status" value="1"/>
</dbReference>
<proteinExistence type="inferred from homology"/>
<feature type="region of interest" description="Disordered" evidence="7">
    <location>
        <begin position="391"/>
        <end position="478"/>
    </location>
</feature>
<evidence type="ECO:0000256" key="7">
    <source>
        <dbReference type="SAM" id="MobiDB-lite"/>
    </source>
</evidence>
<evidence type="ECO:0000256" key="5">
    <source>
        <dbReference type="ARBA" id="ARBA00038437"/>
    </source>
</evidence>
<dbReference type="Pfam" id="PF00271">
    <property type="entry name" value="Helicase_C"/>
    <property type="match status" value="1"/>
</dbReference>
<feature type="domain" description="Helicase ATP-binding" evidence="8">
    <location>
        <begin position="48"/>
        <end position="222"/>
    </location>
</feature>
<dbReference type="Gene3D" id="3.40.50.300">
    <property type="entry name" value="P-loop containing nucleotide triphosphate hydrolases"/>
    <property type="match status" value="2"/>
</dbReference>
<evidence type="ECO:0000313" key="11">
    <source>
        <dbReference type="Proteomes" id="UP001065322"/>
    </source>
</evidence>